<dbReference type="GO" id="GO:0003955">
    <property type="term" value="F:NAD(P)H dehydrogenase (quinone) activity"/>
    <property type="evidence" value="ECO:0007669"/>
    <property type="project" value="TreeGrafter"/>
</dbReference>
<dbReference type="PANTHER" id="PTHR47307:SF1">
    <property type="entry name" value="GLUTATHIONE-REGULATED POTASSIUM-EFFLUX SYSTEM ANCILLARY PROTEIN KEFG"/>
    <property type="match status" value="1"/>
</dbReference>
<dbReference type="KEGG" id="puo:RZN69_19395"/>
<keyword evidence="4" id="KW-1185">Reference proteome</keyword>
<dbReference type="InterPro" id="IPR003680">
    <property type="entry name" value="Flavodoxin_fold"/>
</dbReference>
<protein>
    <submittedName>
        <fullName evidence="3">NAD(P)H-dependent oxidoreductase</fullName>
    </submittedName>
</protein>
<accession>A0AAQ3LA75</accession>
<evidence type="ECO:0000259" key="2">
    <source>
        <dbReference type="Pfam" id="PF02525"/>
    </source>
</evidence>
<name>A0AAQ3LA75_9BACT</name>
<dbReference type="Gene3D" id="3.40.50.360">
    <property type="match status" value="1"/>
</dbReference>
<dbReference type="GO" id="GO:0009055">
    <property type="term" value="F:electron transfer activity"/>
    <property type="evidence" value="ECO:0007669"/>
    <property type="project" value="TreeGrafter"/>
</dbReference>
<dbReference type="InterPro" id="IPR029039">
    <property type="entry name" value="Flavoprotein-like_sf"/>
</dbReference>
<dbReference type="EMBL" id="CP136920">
    <property type="protein sequence ID" value="WOO40794.1"/>
    <property type="molecule type" value="Genomic_DNA"/>
</dbReference>
<dbReference type="RefSeq" id="WP_317832995.1">
    <property type="nucleotide sequence ID" value="NZ_CP136920.1"/>
</dbReference>
<sequence length="198" mass="22561">MPEFDRKILVLFAHPGLENSRCNQALKEAVCEMSGVTFHDLYAVYPDFAINVKAEQTLLTDHDAVIFQFPFYWYSTPAILKEWQDLVLEHGWAYGQEGNQLQGKLFGVVTTSGGGPEAYQRGGYNHYTMNELLHPLERTAILCGMRWLLPFAVQHALTIEDHELVEAAKHYRRYLEAIRDDTLDLNALPESGLINTFA</sequence>
<proteinExistence type="predicted"/>
<dbReference type="GO" id="GO:0010181">
    <property type="term" value="F:FMN binding"/>
    <property type="evidence" value="ECO:0007669"/>
    <property type="project" value="TreeGrafter"/>
</dbReference>
<keyword evidence="1" id="KW-0560">Oxidoreductase</keyword>
<feature type="domain" description="Flavodoxin-like fold" evidence="2">
    <location>
        <begin position="7"/>
        <end position="174"/>
    </location>
</feature>
<evidence type="ECO:0000256" key="1">
    <source>
        <dbReference type="ARBA" id="ARBA00023002"/>
    </source>
</evidence>
<dbReference type="Pfam" id="PF02525">
    <property type="entry name" value="Flavodoxin_2"/>
    <property type="match status" value="1"/>
</dbReference>
<evidence type="ECO:0000313" key="3">
    <source>
        <dbReference type="EMBL" id="WOO40794.1"/>
    </source>
</evidence>
<dbReference type="InterPro" id="IPR046980">
    <property type="entry name" value="KefG/KefF"/>
</dbReference>
<organism evidence="3 4">
    <name type="scientific">Rubellicoccus peritrichatus</name>
    <dbReference type="NCBI Taxonomy" id="3080537"/>
    <lineage>
        <taxon>Bacteria</taxon>
        <taxon>Pseudomonadati</taxon>
        <taxon>Verrucomicrobiota</taxon>
        <taxon>Opitutia</taxon>
        <taxon>Puniceicoccales</taxon>
        <taxon>Cerasicoccaceae</taxon>
        <taxon>Rubellicoccus</taxon>
    </lineage>
</organism>
<dbReference type="Proteomes" id="UP001304300">
    <property type="component" value="Chromosome"/>
</dbReference>
<dbReference type="SUPFAM" id="SSF52218">
    <property type="entry name" value="Flavoproteins"/>
    <property type="match status" value="1"/>
</dbReference>
<reference evidence="3 4" key="1">
    <citation type="submission" date="2023-10" db="EMBL/GenBank/DDBJ databases">
        <title>Rubellicoccus peritrichatus gen. nov., sp. nov., isolated from an algae of coral reef tank.</title>
        <authorList>
            <person name="Luo J."/>
        </authorList>
    </citation>
    <scope>NUCLEOTIDE SEQUENCE [LARGE SCALE GENOMIC DNA]</scope>
    <source>
        <strain evidence="3 4">CR14</strain>
    </source>
</reference>
<evidence type="ECO:0000313" key="4">
    <source>
        <dbReference type="Proteomes" id="UP001304300"/>
    </source>
</evidence>
<dbReference type="PANTHER" id="PTHR47307">
    <property type="entry name" value="GLUTATHIONE-REGULATED POTASSIUM-EFFLUX SYSTEM ANCILLARY PROTEIN KEFG"/>
    <property type="match status" value="1"/>
</dbReference>
<gene>
    <name evidence="3" type="ORF">RZN69_19395</name>
</gene>
<dbReference type="AlphaFoldDB" id="A0AAQ3LA75"/>